<dbReference type="CDD" id="cd03443">
    <property type="entry name" value="PaaI_thioesterase"/>
    <property type="match status" value="1"/>
</dbReference>
<dbReference type="Gene3D" id="3.10.129.10">
    <property type="entry name" value="Hotdog Thioesterase"/>
    <property type="match status" value="1"/>
</dbReference>
<dbReference type="OrthoDB" id="3477511at2"/>
<gene>
    <name evidence="3" type="ORF">EDD52_102442</name>
</gene>
<dbReference type="EMBL" id="SLZU01000002">
    <property type="protein sequence ID" value="TCS66625.1"/>
    <property type="molecule type" value="Genomic_DNA"/>
</dbReference>
<dbReference type="PANTHER" id="PTHR42856:SF1">
    <property type="entry name" value="ACYL-COENZYME A THIOESTERASE PAAI"/>
    <property type="match status" value="1"/>
</dbReference>
<keyword evidence="4" id="KW-1185">Reference proteome</keyword>
<organism evidence="3 4">
    <name type="scientific">Primorskyibacter sedentarius</name>
    <dbReference type="NCBI Taxonomy" id="745311"/>
    <lineage>
        <taxon>Bacteria</taxon>
        <taxon>Pseudomonadati</taxon>
        <taxon>Pseudomonadota</taxon>
        <taxon>Alphaproteobacteria</taxon>
        <taxon>Rhodobacterales</taxon>
        <taxon>Roseobacteraceae</taxon>
        <taxon>Primorskyibacter</taxon>
    </lineage>
</organism>
<dbReference type="PANTHER" id="PTHR42856">
    <property type="entry name" value="ACYL-COENZYME A THIOESTERASE PAAI"/>
    <property type="match status" value="1"/>
</dbReference>
<dbReference type="InterPro" id="IPR052723">
    <property type="entry name" value="Acyl-CoA_thioesterase_PaaI"/>
</dbReference>
<comment type="caution">
    <text evidence="3">The sequence shown here is derived from an EMBL/GenBank/DDBJ whole genome shotgun (WGS) entry which is preliminary data.</text>
</comment>
<dbReference type="NCBIfam" id="TIGR00369">
    <property type="entry name" value="unchar_dom_1"/>
    <property type="match status" value="1"/>
</dbReference>
<feature type="domain" description="Thioesterase" evidence="2">
    <location>
        <begin position="45"/>
        <end position="123"/>
    </location>
</feature>
<evidence type="ECO:0000256" key="1">
    <source>
        <dbReference type="ARBA" id="ARBA00022801"/>
    </source>
</evidence>
<dbReference type="SUPFAM" id="SSF54637">
    <property type="entry name" value="Thioesterase/thiol ester dehydrase-isomerase"/>
    <property type="match status" value="1"/>
</dbReference>
<protein>
    <submittedName>
        <fullName evidence="3">Uncharacterized protein (TIGR00369 family)</fullName>
    </submittedName>
</protein>
<proteinExistence type="predicted"/>
<name>A0A4R3JNJ5_9RHOB</name>
<dbReference type="Pfam" id="PF03061">
    <property type="entry name" value="4HBT"/>
    <property type="match status" value="1"/>
</dbReference>
<keyword evidence="1" id="KW-0378">Hydrolase</keyword>
<evidence type="ECO:0000313" key="4">
    <source>
        <dbReference type="Proteomes" id="UP000295696"/>
    </source>
</evidence>
<sequence>MTEDDPLLGEAPYAFTRHLGMELADWSDGYARMKLPLEAFLLNRHGAVHGGVHASMLDTAMGYAGCWTGDAKHPQMCLTLSLNVQYLSRPTGTLLIAEARKTGGGNSTFFAEADIQDDTGELIAKGTGVFRYRKRTA</sequence>
<dbReference type="InterPro" id="IPR006683">
    <property type="entry name" value="Thioestr_dom"/>
</dbReference>
<dbReference type="Proteomes" id="UP000295696">
    <property type="component" value="Unassembled WGS sequence"/>
</dbReference>
<accession>A0A4R3JNJ5</accession>
<dbReference type="InterPro" id="IPR003736">
    <property type="entry name" value="PAAI_dom"/>
</dbReference>
<dbReference type="InterPro" id="IPR029069">
    <property type="entry name" value="HotDog_dom_sf"/>
</dbReference>
<dbReference type="GO" id="GO:0016289">
    <property type="term" value="F:acyl-CoA hydrolase activity"/>
    <property type="evidence" value="ECO:0007669"/>
    <property type="project" value="UniProtKB-ARBA"/>
</dbReference>
<evidence type="ECO:0000259" key="2">
    <source>
        <dbReference type="Pfam" id="PF03061"/>
    </source>
</evidence>
<evidence type="ECO:0000313" key="3">
    <source>
        <dbReference type="EMBL" id="TCS66625.1"/>
    </source>
</evidence>
<reference evidence="3 4" key="1">
    <citation type="submission" date="2019-03" db="EMBL/GenBank/DDBJ databases">
        <title>Genomic Encyclopedia of Type Strains, Phase IV (KMG-IV): sequencing the most valuable type-strain genomes for metagenomic binning, comparative biology and taxonomic classification.</title>
        <authorList>
            <person name="Goeker M."/>
        </authorList>
    </citation>
    <scope>NUCLEOTIDE SEQUENCE [LARGE SCALE GENOMIC DNA]</scope>
    <source>
        <strain evidence="3 4">DSM 104836</strain>
    </source>
</reference>
<dbReference type="RefSeq" id="WP_132242856.1">
    <property type="nucleotide sequence ID" value="NZ_SLZU01000002.1"/>
</dbReference>
<dbReference type="AlphaFoldDB" id="A0A4R3JNJ5"/>